<dbReference type="PANTHER" id="PTHR32063">
    <property type="match status" value="1"/>
</dbReference>
<dbReference type="Gene3D" id="3.30.70.1440">
    <property type="entry name" value="Multidrug efflux transporter AcrB pore domain"/>
    <property type="match status" value="1"/>
</dbReference>
<evidence type="ECO:0000313" key="2">
    <source>
        <dbReference type="EMBL" id="MFD2171743.1"/>
    </source>
</evidence>
<dbReference type="EMBL" id="JBHUIO010000011">
    <property type="protein sequence ID" value="MFD2171743.1"/>
    <property type="molecule type" value="Genomic_DNA"/>
</dbReference>
<feature type="transmembrane region" description="Helical" evidence="1">
    <location>
        <begin position="516"/>
        <end position="541"/>
    </location>
</feature>
<protein>
    <submittedName>
        <fullName evidence="2">Efflux RND transporter permease subunit</fullName>
    </submittedName>
</protein>
<feature type="transmembrane region" description="Helical" evidence="1">
    <location>
        <begin position="944"/>
        <end position="961"/>
    </location>
</feature>
<dbReference type="PANTHER" id="PTHR32063:SF0">
    <property type="entry name" value="SWARMING MOTILITY PROTEIN SWRC"/>
    <property type="match status" value="1"/>
</dbReference>
<dbReference type="SUPFAM" id="SSF82866">
    <property type="entry name" value="Multidrug efflux transporter AcrB transmembrane domain"/>
    <property type="match status" value="2"/>
</dbReference>
<proteinExistence type="predicted"/>
<feature type="transmembrane region" description="Helical" evidence="1">
    <location>
        <begin position="870"/>
        <end position="890"/>
    </location>
</feature>
<dbReference type="Gene3D" id="3.30.70.1430">
    <property type="entry name" value="Multidrug efflux transporter AcrB pore domain"/>
    <property type="match status" value="2"/>
</dbReference>
<feature type="transmembrane region" description="Helical" evidence="1">
    <location>
        <begin position="973"/>
        <end position="999"/>
    </location>
</feature>
<comment type="caution">
    <text evidence="2">The sequence shown here is derived from an EMBL/GenBank/DDBJ whole genome shotgun (WGS) entry which is preliminary data.</text>
</comment>
<dbReference type="Gene3D" id="3.30.2090.10">
    <property type="entry name" value="Multidrug efflux transporter AcrB TolC docking domain, DN and DC subdomains"/>
    <property type="match status" value="2"/>
</dbReference>
<gene>
    <name evidence="2" type="ORF">ACFSOY_17410</name>
</gene>
<keyword evidence="1" id="KW-1133">Transmembrane helix</keyword>
<organism evidence="2 3">
    <name type="scientific">Tumebacillus lipolyticus</name>
    <dbReference type="NCBI Taxonomy" id="1280370"/>
    <lineage>
        <taxon>Bacteria</taxon>
        <taxon>Bacillati</taxon>
        <taxon>Bacillota</taxon>
        <taxon>Bacilli</taxon>
        <taxon>Bacillales</taxon>
        <taxon>Alicyclobacillaceae</taxon>
        <taxon>Tumebacillus</taxon>
    </lineage>
</organism>
<keyword evidence="1" id="KW-0812">Transmembrane</keyword>
<name>A0ABW5A0G6_9BACL</name>
<dbReference type="Gene3D" id="3.30.70.1320">
    <property type="entry name" value="Multidrug efflux transporter AcrB pore domain like"/>
    <property type="match status" value="1"/>
</dbReference>
<feature type="transmembrane region" description="Helical" evidence="1">
    <location>
        <begin position="12"/>
        <end position="30"/>
    </location>
</feature>
<dbReference type="InterPro" id="IPR027463">
    <property type="entry name" value="AcrB_DN_DC_subdom"/>
</dbReference>
<feature type="transmembrane region" description="Helical" evidence="1">
    <location>
        <begin position="436"/>
        <end position="458"/>
    </location>
</feature>
<dbReference type="Proteomes" id="UP001597343">
    <property type="component" value="Unassembled WGS sequence"/>
</dbReference>
<feature type="transmembrane region" description="Helical" evidence="1">
    <location>
        <begin position="356"/>
        <end position="376"/>
    </location>
</feature>
<feature type="transmembrane region" description="Helical" evidence="1">
    <location>
        <begin position="896"/>
        <end position="917"/>
    </location>
</feature>
<keyword evidence="1" id="KW-0472">Membrane</keyword>
<sequence>MGVFAKFSLRNPIAIIILVILVIIGGLYSASKFKQEQMPDIAIPYLFVTSVYPGGSPQEVQNEVTVPIERVLRNIEGTQVIETNSANNISVVMLQFDFSTDIKEKTAKVEEALNGVQLPKEVEKPKVSNLAFGSSPIIYTAVTAQKGANEAQLQELVNSSIVPALQGIDGVAKVQTAGLKSENLYIKLDKAKMEQQKITFQQISQTLQAMNLSIPLGVASFDKISQPVLVTGQVKSLDELKNLLIRPMPELKLQDIATVEQGTAEPDTISRVQGNVSVALNVIKTGDANTVEVSKAVQEELKKYTSDDGEFKLDILYDTAADIEKSVDGMMREGLLGALFASILILAFLRNIRATIIAVISIPLSIFVAMTLLKYFTDITLNIMTLGGMAVAVGRVVDDSIVVIENIVRRLQSESISKELILDATKEVGKAITSSTFTTIAVFAPLGLVSGIVGLIFAPFALTVVFSLLASLLVSITVVPMLAYLMMRSSKPKEHGAGMLSNLYKRTLSWSLNHKLTVLLLAFLLFLGSLPLAGLAGFTFVPEQEQKHITIALEMPEGTDVVAVDEKVRELDKKLRDTGKVILSQVTSGAPSGEFDPMTMSVGSPNKANWIVALDPSVDVTEYSKELKDKLDPGVNGATINVSQLSGGPGGSGVYIVLTGGTKQSLHDAAEKVTAEIKKIEGTENVRNTSLKESQMVQVTVRPADALKNGLTTAQASMLIRPFLTEEKVGKVGEGAKRDDIILSFAEKQVQSISDVENLLLPTPMNTVVKVKDIADVKQVSQPSVLQTRDGQEYALVLGNIVDQNAGRVNTDILNTLDSIDLPEGVEYIVDGANKQMQDMFQDMGMAILVAIGMVYVVMVIAFGEGKAPFAILFSLPFAVIGSLIGTVVTGQPISMASMIGMLMLIGIVVTNAIVLVDRVQQQLEKGLTVREALLEAGGTRLRPILMTAIATIFALLPLALGMGEGALISKGLAVVVIGGLISSTLLTLLIVPIMYEILHRKRVKRELRGTDLGA</sequence>
<dbReference type="Pfam" id="PF00873">
    <property type="entry name" value="ACR_tran"/>
    <property type="match status" value="1"/>
</dbReference>
<feature type="transmembrane region" description="Helical" evidence="1">
    <location>
        <begin position="464"/>
        <end position="485"/>
    </location>
</feature>
<evidence type="ECO:0000313" key="3">
    <source>
        <dbReference type="Proteomes" id="UP001597343"/>
    </source>
</evidence>
<dbReference type="SUPFAM" id="SSF82714">
    <property type="entry name" value="Multidrug efflux transporter AcrB TolC docking domain, DN and DC subdomains"/>
    <property type="match status" value="2"/>
</dbReference>
<reference evidence="3" key="1">
    <citation type="journal article" date="2019" name="Int. J. Syst. Evol. Microbiol.">
        <title>The Global Catalogue of Microorganisms (GCM) 10K type strain sequencing project: providing services to taxonomists for standard genome sequencing and annotation.</title>
        <authorList>
            <consortium name="The Broad Institute Genomics Platform"/>
            <consortium name="The Broad Institute Genome Sequencing Center for Infectious Disease"/>
            <person name="Wu L."/>
            <person name="Ma J."/>
        </authorList>
    </citation>
    <scope>NUCLEOTIDE SEQUENCE [LARGE SCALE GENOMIC DNA]</scope>
    <source>
        <strain evidence="3">CGMCC 1.13574</strain>
    </source>
</reference>
<dbReference type="InterPro" id="IPR001036">
    <property type="entry name" value="Acrflvin-R"/>
</dbReference>
<accession>A0ABW5A0G6</accession>
<evidence type="ECO:0000256" key="1">
    <source>
        <dbReference type="SAM" id="Phobius"/>
    </source>
</evidence>
<keyword evidence="3" id="KW-1185">Reference proteome</keyword>
<feature type="transmembrane region" description="Helical" evidence="1">
    <location>
        <begin position="844"/>
        <end position="863"/>
    </location>
</feature>
<dbReference type="PRINTS" id="PR00702">
    <property type="entry name" value="ACRIFLAVINRP"/>
</dbReference>
<dbReference type="SUPFAM" id="SSF82693">
    <property type="entry name" value="Multidrug efflux transporter AcrB pore domain, PN1, PN2, PC1 and PC2 subdomains"/>
    <property type="match status" value="2"/>
</dbReference>
<dbReference type="Gene3D" id="1.20.1640.10">
    <property type="entry name" value="Multidrug efflux transporter AcrB transmembrane domain"/>
    <property type="match status" value="2"/>
</dbReference>
<dbReference type="RefSeq" id="WP_386048808.1">
    <property type="nucleotide sequence ID" value="NZ_JBHUIO010000011.1"/>
</dbReference>